<evidence type="ECO:0000256" key="2">
    <source>
        <dbReference type="ARBA" id="ARBA00022670"/>
    </source>
</evidence>
<dbReference type="PATRIC" id="fig|1318628.3.peg.2596"/>
<reference evidence="6 7" key="1">
    <citation type="journal article" date="2013" name="Genome Announc.">
        <title>Draft Genome Sequence of the Moderately Halophilic Bacterium Marinobacter lipolyticus Strain SM19.</title>
        <authorList>
            <person name="Papke R.T."/>
            <person name="de la Haba R.R."/>
            <person name="Infante-Dominguez C."/>
            <person name="Perez D."/>
            <person name="Sanchez-Porro C."/>
            <person name="Lapierre P."/>
            <person name="Ventosa A."/>
        </authorList>
    </citation>
    <scope>NUCLEOTIDE SEQUENCE [LARGE SCALE GENOMIC DNA]</scope>
    <source>
        <strain evidence="6 7">SM19</strain>
    </source>
</reference>
<dbReference type="PROSITE" id="PS51935">
    <property type="entry name" value="NLPC_P60"/>
    <property type="match status" value="1"/>
</dbReference>
<evidence type="ECO:0000259" key="5">
    <source>
        <dbReference type="PROSITE" id="PS51935"/>
    </source>
</evidence>
<keyword evidence="4" id="KW-0788">Thiol protease</keyword>
<keyword evidence="7" id="KW-1185">Reference proteome</keyword>
<dbReference type="STRING" id="1318628.MARLIPOL_12994"/>
<evidence type="ECO:0000313" key="7">
    <source>
        <dbReference type="Proteomes" id="UP000016540"/>
    </source>
</evidence>
<dbReference type="Gene3D" id="3.90.1720.10">
    <property type="entry name" value="endopeptidase domain like (from Nostoc punctiforme)"/>
    <property type="match status" value="1"/>
</dbReference>
<evidence type="ECO:0000313" key="6">
    <source>
        <dbReference type="EMBL" id="EON91629.1"/>
    </source>
</evidence>
<dbReference type="InterPro" id="IPR038765">
    <property type="entry name" value="Papain-like_cys_pep_sf"/>
</dbReference>
<evidence type="ECO:0000256" key="1">
    <source>
        <dbReference type="ARBA" id="ARBA00007074"/>
    </source>
</evidence>
<dbReference type="HOGENOM" id="CLU_016043_9_3_6"/>
<dbReference type="PANTHER" id="PTHR47053:SF1">
    <property type="entry name" value="MUREIN DD-ENDOPEPTIDASE MEPH-RELATED"/>
    <property type="match status" value="1"/>
</dbReference>
<organism evidence="6 7">
    <name type="scientific">Marinobacter lipolyticus SM19</name>
    <dbReference type="NCBI Taxonomy" id="1318628"/>
    <lineage>
        <taxon>Bacteria</taxon>
        <taxon>Pseudomonadati</taxon>
        <taxon>Pseudomonadota</taxon>
        <taxon>Gammaproteobacteria</taxon>
        <taxon>Pseudomonadales</taxon>
        <taxon>Marinobacteraceae</taxon>
        <taxon>Marinobacter</taxon>
    </lineage>
</organism>
<name>R8AZ81_9GAMM</name>
<feature type="domain" description="NlpC/P60" evidence="5">
    <location>
        <begin position="57"/>
        <end position="178"/>
    </location>
</feature>
<dbReference type="Pfam" id="PF00877">
    <property type="entry name" value="NLPC_P60"/>
    <property type="match status" value="1"/>
</dbReference>
<sequence length="178" mass="19690">MKHRTDSLGFNMHEWFRYISILVISALALGGCASHQSLPEGMADVPPSSPTAAAQEPGKAQKLWQVFERYQGTPYRYGGTSSNGFDCSGFILTAYQEGLGKQLPRTTSQMLASGDAIHPGNIQPGDLVFFRIRGKEQHAGIYMGDDRFIHASTSIGVTQSSMNGYYWKGRFTQARRFD</sequence>
<dbReference type="InterPro" id="IPR000064">
    <property type="entry name" value="NLP_P60_dom"/>
</dbReference>
<evidence type="ECO:0000256" key="3">
    <source>
        <dbReference type="ARBA" id="ARBA00022801"/>
    </source>
</evidence>
<protein>
    <submittedName>
        <fullName evidence="6">NLP/P60 family protein</fullName>
    </submittedName>
</protein>
<proteinExistence type="inferred from homology"/>
<dbReference type="eggNOG" id="COG0791">
    <property type="taxonomic scope" value="Bacteria"/>
</dbReference>
<dbReference type="RefSeq" id="WP_012138693.1">
    <property type="nucleotide sequence ID" value="NZ_KE007326.1"/>
</dbReference>
<keyword evidence="3" id="KW-0378">Hydrolase</keyword>
<dbReference type="PANTHER" id="PTHR47053">
    <property type="entry name" value="MUREIN DD-ENDOPEPTIDASE MEPH-RELATED"/>
    <property type="match status" value="1"/>
</dbReference>
<dbReference type="GO" id="GO:0008234">
    <property type="term" value="F:cysteine-type peptidase activity"/>
    <property type="evidence" value="ECO:0007669"/>
    <property type="project" value="UniProtKB-KW"/>
</dbReference>
<keyword evidence="2" id="KW-0645">Protease</keyword>
<dbReference type="Proteomes" id="UP000016540">
    <property type="component" value="Unassembled WGS sequence"/>
</dbReference>
<evidence type="ECO:0000256" key="4">
    <source>
        <dbReference type="ARBA" id="ARBA00022807"/>
    </source>
</evidence>
<accession>R8AZ81</accession>
<dbReference type="PROSITE" id="PS51257">
    <property type="entry name" value="PROKAR_LIPOPROTEIN"/>
    <property type="match status" value="1"/>
</dbReference>
<comment type="caution">
    <text evidence="6">The sequence shown here is derived from an EMBL/GenBank/DDBJ whole genome shotgun (WGS) entry which is preliminary data.</text>
</comment>
<dbReference type="AlphaFoldDB" id="R8AZ81"/>
<dbReference type="GO" id="GO:0006508">
    <property type="term" value="P:proteolysis"/>
    <property type="evidence" value="ECO:0007669"/>
    <property type="project" value="UniProtKB-KW"/>
</dbReference>
<dbReference type="SUPFAM" id="SSF54001">
    <property type="entry name" value="Cysteine proteinases"/>
    <property type="match status" value="1"/>
</dbReference>
<dbReference type="EMBL" id="ASAD01000014">
    <property type="protein sequence ID" value="EON91629.1"/>
    <property type="molecule type" value="Genomic_DNA"/>
</dbReference>
<gene>
    <name evidence="6" type="ORF">MARLIPOL_12994</name>
</gene>
<dbReference type="InterPro" id="IPR051202">
    <property type="entry name" value="Peptidase_C40"/>
</dbReference>
<comment type="similarity">
    <text evidence="1">Belongs to the peptidase C40 family.</text>
</comment>